<dbReference type="PROSITE" id="PS51449">
    <property type="entry name" value="MTTASE_N"/>
    <property type="match status" value="1"/>
</dbReference>
<accession>A0AAE3NYU6</accession>
<feature type="binding site" evidence="8">
    <location>
        <position position="84"/>
    </location>
    <ligand>
        <name>[4Fe-4S] cluster</name>
        <dbReference type="ChEBI" id="CHEBI:49883"/>
        <label>1</label>
    </ligand>
</feature>
<feature type="binding site" evidence="8">
    <location>
        <position position="145"/>
    </location>
    <ligand>
        <name>[4Fe-4S] cluster</name>
        <dbReference type="ChEBI" id="CHEBI:49883"/>
        <label>2</label>
        <note>4Fe-4S-S-AdoMet</note>
    </ligand>
</feature>
<dbReference type="GO" id="GO:0005840">
    <property type="term" value="C:ribosome"/>
    <property type="evidence" value="ECO:0007669"/>
    <property type="project" value="UniProtKB-KW"/>
</dbReference>
<dbReference type="FunFam" id="3.80.30.20:FF:000001">
    <property type="entry name" value="tRNA-2-methylthio-N(6)-dimethylallyladenosine synthase 2"/>
    <property type="match status" value="1"/>
</dbReference>
<dbReference type="AlphaFoldDB" id="A0AAE3NYU6"/>
<feature type="domain" description="TRAM" evidence="9">
    <location>
        <begin position="364"/>
        <end position="431"/>
    </location>
</feature>
<dbReference type="SFLD" id="SFLDG01061">
    <property type="entry name" value="methylthiotransferase"/>
    <property type="match status" value="1"/>
</dbReference>
<dbReference type="PROSITE" id="PS51918">
    <property type="entry name" value="RADICAL_SAM"/>
    <property type="match status" value="1"/>
</dbReference>
<feature type="domain" description="Radical SAM core" evidence="11">
    <location>
        <begin position="131"/>
        <end position="361"/>
    </location>
</feature>
<dbReference type="Gene3D" id="2.40.50.140">
    <property type="entry name" value="Nucleic acid-binding proteins"/>
    <property type="match status" value="1"/>
</dbReference>
<evidence type="ECO:0000313" key="13">
    <source>
        <dbReference type="Proteomes" id="UP001221302"/>
    </source>
</evidence>
<dbReference type="SFLD" id="SFLDF00274">
    <property type="entry name" value="ribosomal_protein_S12_methylth"/>
    <property type="match status" value="1"/>
</dbReference>
<dbReference type="PANTHER" id="PTHR43837">
    <property type="entry name" value="RIBOSOMAL PROTEIN S12 METHYLTHIOTRANSFERASE RIMO"/>
    <property type="match status" value="1"/>
</dbReference>
<comment type="caution">
    <text evidence="12">The sequence shown here is derived from an EMBL/GenBank/DDBJ whole genome shotgun (WGS) entry which is preliminary data.</text>
</comment>
<organism evidence="12 13">
    <name type="scientific">Stygiobacter electus</name>
    <dbReference type="NCBI Taxonomy" id="3032292"/>
    <lineage>
        <taxon>Bacteria</taxon>
        <taxon>Pseudomonadati</taxon>
        <taxon>Ignavibacteriota</taxon>
        <taxon>Ignavibacteria</taxon>
        <taxon>Ignavibacteriales</taxon>
        <taxon>Melioribacteraceae</taxon>
        <taxon>Stygiobacter</taxon>
    </lineage>
</organism>
<dbReference type="NCBIfam" id="TIGR00089">
    <property type="entry name" value="MiaB/RimO family radical SAM methylthiotransferase"/>
    <property type="match status" value="1"/>
</dbReference>
<feature type="binding site" evidence="8">
    <location>
        <position position="152"/>
    </location>
    <ligand>
        <name>[4Fe-4S] cluster</name>
        <dbReference type="ChEBI" id="CHEBI:49883"/>
        <label>2</label>
        <note>4Fe-4S-S-AdoMet</note>
    </ligand>
</feature>
<keyword evidence="2 8" id="KW-0963">Cytoplasm</keyword>
<keyword evidence="13" id="KW-1185">Reference proteome</keyword>
<dbReference type="InterPro" id="IPR005840">
    <property type="entry name" value="Ribosomal_uS12_MeSTrfase_RimO"/>
</dbReference>
<dbReference type="SFLD" id="SFLDS00029">
    <property type="entry name" value="Radical_SAM"/>
    <property type="match status" value="1"/>
</dbReference>
<evidence type="ECO:0000259" key="10">
    <source>
        <dbReference type="PROSITE" id="PS51449"/>
    </source>
</evidence>
<comment type="similarity">
    <text evidence="8">Belongs to the methylthiotransferase family. RimO subfamily.</text>
</comment>
<keyword evidence="1 8" id="KW-0004">4Fe-4S</keyword>
<evidence type="ECO:0000256" key="5">
    <source>
        <dbReference type="ARBA" id="ARBA00022723"/>
    </source>
</evidence>
<keyword evidence="6 8" id="KW-0408">Iron</keyword>
<evidence type="ECO:0000256" key="3">
    <source>
        <dbReference type="ARBA" id="ARBA00022679"/>
    </source>
</evidence>
<keyword evidence="12" id="KW-0689">Ribosomal protein</keyword>
<keyword evidence="4 8" id="KW-0949">S-adenosyl-L-methionine</keyword>
<dbReference type="GO" id="GO:0046872">
    <property type="term" value="F:metal ion binding"/>
    <property type="evidence" value="ECO:0007669"/>
    <property type="project" value="UniProtKB-KW"/>
</dbReference>
<comment type="function">
    <text evidence="8">Catalyzes the methylthiolation of an aspartic acid residue of ribosomal protein uS12.</text>
</comment>
<dbReference type="NCBIfam" id="TIGR01125">
    <property type="entry name" value="30S ribosomal protein S12 methylthiotransferase RimO"/>
    <property type="match status" value="1"/>
</dbReference>
<dbReference type="Pfam" id="PF04055">
    <property type="entry name" value="Radical_SAM"/>
    <property type="match status" value="1"/>
</dbReference>
<dbReference type="CDD" id="cd01335">
    <property type="entry name" value="Radical_SAM"/>
    <property type="match status" value="1"/>
</dbReference>
<dbReference type="SUPFAM" id="SSF102114">
    <property type="entry name" value="Radical SAM enzymes"/>
    <property type="match status" value="1"/>
</dbReference>
<dbReference type="HAMAP" id="MF_01865">
    <property type="entry name" value="MTTase_RimO"/>
    <property type="match status" value="1"/>
</dbReference>
<sequence length="436" mass="49776">MKEKNKISVITLGCSKNTVDSERLMNQLKLNKFDVVHDSDDADSIVINTCGFIEAAKEESINTILSAIELKKQGKIKKVVVAGCLSERYMNDLRKEIPEVDAYFGTEEYDGIVKEFGGNLKYELLGERFLTTPKHYAYLKISEGCDNPCSFCAIPLMRGKHKSKPMNELINEAFSLAKQGVKELIIIGQDTTDYGIDLYGKRNLAELLHNLSSIDGIEWIRLLYVYPSHFPENLIEEISNNPKICKYIDIPLQHISDNVLKSMRRGITKRRTIELLNTLKEKIPYLTLRTTFIVGYPAETEKDFEELCDFVKEVKFDRVGVFNYSVEENTVSFILGDPVSEEIKEERKSTLMEIQKEISEEKNNRLIGSTLKVIIDEFDGNNFIGRSEKDAPEVDGEVIIESAKETLTIGQFYNVEIVDCNEYDLFAKTIYNKESQ</sequence>
<evidence type="ECO:0000259" key="9">
    <source>
        <dbReference type="PROSITE" id="PS50926"/>
    </source>
</evidence>
<dbReference type="PANTHER" id="PTHR43837:SF1">
    <property type="entry name" value="RIBOSOMAL PROTEIN US12 METHYLTHIOTRANSFERASE RIMO"/>
    <property type="match status" value="1"/>
</dbReference>
<dbReference type="InterPro" id="IPR023404">
    <property type="entry name" value="rSAM_horseshoe"/>
</dbReference>
<dbReference type="InterPro" id="IPR020612">
    <property type="entry name" value="Methylthiotransferase_CS"/>
</dbReference>
<dbReference type="SMART" id="SM00729">
    <property type="entry name" value="Elp3"/>
    <property type="match status" value="1"/>
</dbReference>
<keyword evidence="7 8" id="KW-0411">Iron-sulfur</keyword>
<dbReference type="Gene3D" id="3.40.50.12160">
    <property type="entry name" value="Methylthiotransferase, N-terminal domain"/>
    <property type="match status" value="1"/>
</dbReference>
<dbReference type="EC" id="2.8.4.4" evidence="8"/>
<evidence type="ECO:0000313" key="12">
    <source>
        <dbReference type="EMBL" id="MDF1611135.1"/>
    </source>
</evidence>
<dbReference type="InterPro" id="IPR007197">
    <property type="entry name" value="rSAM"/>
</dbReference>
<comment type="catalytic activity">
    <reaction evidence="8">
        <text>L-aspartate(89)-[ribosomal protein uS12]-hydrogen + (sulfur carrier)-SH + AH2 + 2 S-adenosyl-L-methionine = 3-methylsulfanyl-L-aspartate(89)-[ribosomal protein uS12]-hydrogen + (sulfur carrier)-H + 5'-deoxyadenosine + L-methionine + A + S-adenosyl-L-homocysteine + 2 H(+)</text>
        <dbReference type="Rhea" id="RHEA:37087"/>
        <dbReference type="Rhea" id="RHEA-COMP:10460"/>
        <dbReference type="Rhea" id="RHEA-COMP:10461"/>
        <dbReference type="Rhea" id="RHEA-COMP:14737"/>
        <dbReference type="Rhea" id="RHEA-COMP:14739"/>
        <dbReference type="ChEBI" id="CHEBI:13193"/>
        <dbReference type="ChEBI" id="CHEBI:15378"/>
        <dbReference type="ChEBI" id="CHEBI:17319"/>
        <dbReference type="ChEBI" id="CHEBI:17499"/>
        <dbReference type="ChEBI" id="CHEBI:29917"/>
        <dbReference type="ChEBI" id="CHEBI:29961"/>
        <dbReference type="ChEBI" id="CHEBI:57844"/>
        <dbReference type="ChEBI" id="CHEBI:57856"/>
        <dbReference type="ChEBI" id="CHEBI:59789"/>
        <dbReference type="ChEBI" id="CHEBI:64428"/>
        <dbReference type="ChEBI" id="CHEBI:73599"/>
        <dbReference type="EC" id="2.8.4.4"/>
    </reaction>
</comment>
<dbReference type="InterPro" id="IPR002792">
    <property type="entry name" value="TRAM_dom"/>
</dbReference>
<dbReference type="GO" id="GO:0051539">
    <property type="term" value="F:4 iron, 4 sulfur cluster binding"/>
    <property type="evidence" value="ECO:0007669"/>
    <property type="project" value="UniProtKB-UniRule"/>
</dbReference>
<protein>
    <recommendedName>
        <fullName evidence="8">Ribosomal protein uS12 methylthiotransferase RimO</fullName>
        <shortName evidence="8">uS12 MTTase</shortName>
        <shortName evidence="8">uS12 methylthiotransferase</shortName>
        <ecNumber evidence="8">2.8.4.4</ecNumber>
    </recommendedName>
    <alternativeName>
        <fullName evidence="8">Ribosomal protein uS12 (aspartate-C(3))-methylthiotransferase</fullName>
    </alternativeName>
    <alternativeName>
        <fullName evidence="8">Ribosome maturation factor RimO</fullName>
    </alternativeName>
</protein>
<keyword evidence="3 8" id="KW-0808">Transferase</keyword>
<evidence type="ECO:0000256" key="1">
    <source>
        <dbReference type="ARBA" id="ARBA00022485"/>
    </source>
</evidence>
<comment type="subcellular location">
    <subcellularLocation>
        <location evidence="8">Cytoplasm</location>
    </subcellularLocation>
</comment>
<proteinExistence type="inferred from homology"/>
<evidence type="ECO:0000256" key="7">
    <source>
        <dbReference type="ARBA" id="ARBA00023014"/>
    </source>
</evidence>
<evidence type="ECO:0000256" key="4">
    <source>
        <dbReference type="ARBA" id="ARBA00022691"/>
    </source>
</evidence>
<evidence type="ECO:0000256" key="2">
    <source>
        <dbReference type="ARBA" id="ARBA00022490"/>
    </source>
</evidence>
<dbReference type="InterPro" id="IPR012340">
    <property type="entry name" value="NA-bd_OB-fold"/>
</dbReference>
<evidence type="ECO:0000256" key="6">
    <source>
        <dbReference type="ARBA" id="ARBA00023004"/>
    </source>
</evidence>
<evidence type="ECO:0000256" key="8">
    <source>
        <dbReference type="HAMAP-Rule" id="MF_01865"/>
    </source>
</evidence>
<dbReference type="InterPro" id="IPR005839">
    <property type="entry name" value="Methylthiotransferase"/>
</dbReference>
<dbReference type="Pfam" id="PF00919">
    <property type="entry name" value="UPF0004"/>
    <property type="match status" value="1"/>
</dbReference>
<keyword evidence="12" id="KW-0687">Ribonucleoprotein</keyword>
<name>A0AAE3NYU6_9BACT</name>
<feature type="domain" description="MTTase N-terminal" evidence="10">
    <location>
        <begin position="5"/>
        <end position="121"/>
    </location>
</feature>
<feature type="binding site" evidence="8">
    <location>
        <position position="50"/>
    </location>
    <ligand>
        <name>[4Fe-4S] cluster</name>
        <dbReference type="ChEBI" id="CHEBI:49883"/>
        <label>1</label>
    </ligand>
</feature>
<dbReference type="Gene3D" id="3.80.30.20">
    <property type="entry name" value="tm_1862 like domain"/>
    <property type="match status" value="1"/>
</dbReference>
<dbReference type="InterPro" id="IPR006638">
    <property type="entry name" value="Elp3/MiaA/NifB-like_rSAM"/>
</dbReference>
<dbReference type="InterPro" id="IPR058240">
    <property type="entry name" value="rSAM_sf"/>
</dbReference>
<feature type="binding site" evidence="8">
    <location>
        <position position="14"/>
    </location>
    <ligand>
        <name>[4Fe-4S] cluster</name>
        <dbReference type="ChEBI" id="CHEBI:49883"/>
        <label>1</label>
    </ligand>
</feature>
<dbReference type="GO" id="GO:0035599">
    <property type="term" value="F:aspartic acid methylthiotransferase activity"/>
    <property type="evidence" value="ECO:0007669"/>
    <property type="project" value="TreeGrafter"/>
</dbReference>
<keyword evidence="5 8" id="KW-0479">Metal-binding</keyword>
<reference evidence="12" key="1">
    <citation type="submission" date="2023-03" db="EMBL/GenBank/DDBJ databases">
        <title>Stygiobacter electus gen. nov., sp. nov., facultatively anaerobic thermotolerant bacterium of the class Ignavibacteria from a well of Yessentuki mineral water deposit.</title>
        <authorList>
            <person name="Podosokorskaya O.A."/>
            <person name="Elcheninov A.G."/>
            <person name="Petrova N.F."/>
            <person name="Zavarzina D.G."/>
            <person name="Kublanov I.V."/>
            <person name="Merkel A.Y."/>
        </authorList>
    </citation>
    <scope>NUCLEOTIDE SEQUENCE</scope>
    <source>
        <strain evidence="12">09-Me</strain>
    </source>
</reference>
<gene>
    <name evidence="8 12" type="primary">rimO</name>
    <name evidence="12" type="ORF">P0M35_03165</name>
</gene>
<dbReference type="PROSITE" id="PS01278">
    <property type="entry name" value="MTTASE_RADICAL"/>
    <property type="match status" value="1"/>
</dbReference>
<dbReference type="GO" id="GO:0103039">
    <property type="term" value="F:protein methylthiotransferase activity"/>
    <property type="evidence" value="ECO:0007669"/>
    <property type="project" value="UniProtKB-EC"/>
</dbReference>
<feature type="binding site" evidence="8">
    <location>
        <position position="149"/>
    </location>
    <ligand>
        <name>[4Fe-4S] cluster</name>
        <dbReference type="ChEBI" id="CHEBI:49883"/>
        <label>2</label>
        <note>4Fe-4S-S-AdoMet</note>
    </ligand>
</feature>
<comment type="cofactor">
    <cofactor evidence="8">
        <name>[4Fe-4S] cluster</name>
        <dbReference type="ChEBI" id="CHEBI:49883"/>
    </cofactor>
    <text evidence="8">Binds 2 [4Fe-4S] clusters. One cluster is coordinated with 3 cysteines and an exchangeable S-adenosyl-L-methionine.</text>
</comment>
<dbReference type="FunFam" id="2.40.50.140:FF:000210">
    <property type="entry name" value="Ribosomal protein S12 methylthiotransferase RimO"/>
    <property type="match status" value="1"/>
</dbReference>
<dbReference type="RefSeq" id="WP_321534902.1">
    <property type="nucleotide sequence ID" value="NZ_JARGDL010000003.1"/>
</dbReference>
<dbReference type="Pfam" id="PF18693">
    <property type="entry name" value="TRAM_2"/>
    <property type="match status" value="1"/>
</dbReference>
<dbReference type="GO" id="GO:0006400">
    <property type="term" value="P:tRNA modification"/>
    <property type="evidence" value="ECO:0007669"/>
    <property type="project" value="InterPro"/>
</dbReference>
<evidence type="ECO:0000259" key="11">
    <source>
        <dbReference type="PROSITE" id="PS51918"/>
    </source>
</evidence>
<dbReference type="InterPro" id="IPR013848">
    <property type="entry name" value="Methylthiotransferase_N"/>
</dbReference>
<dbReference type="Proteomes" id="UP001221302">
    <property type="component" value="Unassembled WGS sequence"/>
</dbReference>
<dbReference type="InterPro" id="IPR038135">
    <property type="entry name" value="Methylthiotransferase_N_sf"/>
</dbReference>
<dbReference type="SFLD" id="SFLDG01082">
    <property type="entry name" value="B12-binding_domain_containing"/>
    <property type="match status" value="1"/>
</dbReference>
<dbReference type="PROSITE" id="PS50926">
    <property type="entry name" value="TRAM"/>
    <property type="match status" value="1"/>
</dbReference>
<dbReference type="EMBL" id="JARGDL010000003">
    <property type="protein sequence ID" value="MDF1611135.1"/>
    <property type="molecule type" value="Genomic_DNA"/>
</dbReference>
<dbReference type="GO" id="GO:0005829">
    <property type="term" value="C:cytosol"/>
    <property type="evidence" value="ECO:0007669"/>
    <property type="project" value="TreeGrafter"/>
</dbReference>